<gene>
    <name evidence="2" type="ORF">FZC37_01220</name>
</gene>
<organism evidence="2 3">
    <name type="scientific">Candidatus Sneabacter namystus</name>
    <dbReference type="NCBI Taxonomy" id="2601646"/>
    <lineage>
        <taxon>Bacteria</taxon>
        <taxon>Pseudomonadati</taxon>
        <taxon>Pseudomonadota</taxon>
        <taxon>Alphaproteobacteria</taxon>
        <taxon>Rickettsiales</taxon>
        <taxon>Rickettsiaceae</taxon>
        <taxon>Rickettsieae</taxon>
        <taxon>Candidatus Sneabacter</taxon>
    </lineage>
</organism>
<dbReference type="EMBL" id="CP043312">
    <property type="protein sequence ID" value="QEK39558.1"/>
    <property type="molecule type" value="Genomic_DNA"/>
</dbReference>
<keyword evidence="1" id="KW-0472">Membrane</keyword>
<reference evidence="2 3" key="1">
    <citation type="submission" date="2019-08" db="EMBL/GenBank/DDBJ databases">
        <title>Highly reduced genomes of protist endosymbionts show evolutionary convergence.</title>
        <authorList>
            <person name="George E."/>
            <person name="Husnik F."/>
            <person name="Tashyreva D."/>
            <person name="Prokopchuk G."/>
            <person name="Horak A."/>
            <person name="Kwong W.K."/>
            <person name="Lukes J."/>
            <person name="Keeling P.J."/>
        </authorList>
    </citation>
    <scope>NUCLEOTIDE SEQUENCE [LARGE SCALE GENOMIC DNA]</scope>
    <source>
        <strain evidence="2">1621</strain>
    </source>
</reference>
<feature type="transmembrane region" description="Helical" evidence="1">
    <location>
        <begin position="6"/>
        <end position="27"/>
    </location>
</feature>
<dbReference type="RefSeq" id="WP_148951919.1">
    <property type="nucleotide sequence ID" value="NZ_CP043312.1"/>
</dbReference>
<keyword evidence="1" id="KW-1133">Transmembrane helix</keyword>
<protein>
    <submittedName>
        <fullName evidence="2">Uncharacterized protein</fullName>
    </submittedName>
</protein>
<evidence type="ECO:0000313" key="3">
    <source>
        <dbReference type="Proteomes" id="UP000323844"/>
    </source>
</evidence>
<keyword evidence="1" id="KW-0812">Transmembrane</keyword>
<evidence type="ECO:0000256" key="1">
    <source>
        <dbReference type="SAM" id="Phobius"/>
    </source>
</evidence>
<name>A0A5C0UHG4_9RICK</name>
<keyword evidence="3" id="KW-1185">Reference proteome</keyword>
<dbReference type="AlphaFoldDB" id="A0A5C0UHG4"/>
<dbReference type="Proteomes" id="UP000323844">
    <property type="component" value="Chromosome"/>
</dbReference>
<sequence length="196" mass="22802">MSDVKTNIIIIMMLISLCAMLFVTLLYRKKYVSQNIRVLHLILSNSFVTTLLSKISTLHDTDALPTILNNIKEFFQFKTISLYQINNGHLTRIIEDVKNSHIKHYLEKNFEVIEKSTINDTYYSSIIDEQATKVYIVPITHKEKKLILCMSETKNQELLRTDWEIITKTIKQIIRIYIEMQSHASSTIVTTNQSST</sequence>
<evidence type="ECO:0000313" key="2">
    <source>
        <dbReference type="EMBL" id="QEK39558.1"/>
    </source>
</evidence>
<proteinExistence type="predicted"/>
<accession>A0A5C0UHG4</accession>
<dbReference type="KEGG" id="snay:FZC37_01220"/>